<evidence type="ECO:0000313" key="5">
    <source>
        <dbReference type="Proteomes" id="UP000199749"/>
    </source>
</evidence>
<dbReference type="Gene3D" id="1.10.10.630">
    <property type="entry name" value="DnaD domain-like"/>
    <property type="match status" value="1"/>
</dbReference>
<dbReference type="Proteomes" id="UP000199749">
    <property type="component" value="Chromosome"/>
</dbReference>
<feature type="compositionally biased region" description="Basic and acidic residues" evidence="2">
    <location>
        <begin position="288"/>
        <end position="319"/>
    </location>
</feature>
<evidence type="ECO:0000256" key="1">
    <source>
        <dbReference type="ARBA" id="ARBA00093462"/>
    </source>
</evidence>
<dbReference type="AlphaFoldDB" id="A0AAC9Y0Q8"/>
<accession>A0AAC9Y0Q8</accession>
<feature type="region of interest" description="Disordered" evidence="2">
    <location>
        <begin position="152"/>
        <end position="180"/>
    </location>
</feature>
<dbReference type="Pfam" id="PF07261">
    <property type="entry name" value="DnaB_2"/>
    <property type="match status" value="1"/>
</dbReference>
<dbReference type="InterPro" id="IPR034829">
    <property type="entry name" value="DnaD-like_sf"/>
</dbReference>
<organism evidence="4 5">
    <name type="scientific">Latilactobacillus curvatus</name>
    <name type="common">Lactobacillus curvatus</name>
    <dbReference type="NCBI Taxonomy" id="28038"/>
    <lineage>
        <taxon>Bacteria</taxon>
        <taxon>Bacillati</taxon>
        <taxon>Bacillota</taxon>
        <taxon>Bacilli</taxon>
        <taxon>Lactobacillales</taxon>
        <taxon>Lactobacillaceae</taxon>
        <taxon>Latilactobacillus</taxon>
    </lineage>
</organism>
<protein>
    <submittedName>
        <fullName evidence="4">DnaD domain protein</fullName>
    </submittedName>
</protein>
<dbReference type="NCBIfam" id="TIGR01446">
    <property type="entry name" value="DnaD_dom"/>
    <property type="match status" value="1"/>
</dbReference>
<dbReference type="InterPro" id="IPR006343">
    <property type="entry name" value="DnaB/C_C"/>
</dbReference>
<proteinExistence type="inferred from homology"/>
<feature type="region of interest" description="Disordered" evidence="2">
    <location>
        <begin position="260"/>
        <end position="319"/>
    </location>
</feature>
<comment type="similarity">
    <text evidence="1">Belongs to the DnaB/DnaD family.</text>
</comment>
<reference evidence="4 5" key="1">
    <citation type="submission" date="2017-07" db="EMBL/GenBank/DDBJ databases">
        <title>Lactobacillus curvatus MRS6 whole genome.</title>
        <authorList>
            <person name="Jans C."/>
            <person name="Lagler S."/>
            <person name="Lacroix C."/>
            <person name="Meile L."/>
            <person name="Stevens M.J.A."/>
        </authorList>
    </citation>
    <scope>NUCLEOTIDE SEQUENCE [LARGE SCALE GENOMIC DNA]</scope>
    <source>
        <strain evidence="4 5">MRS6</strain>
    </source>
</reference>
<evidence type="ECO:0000313" key="4">
    <source>
        <dbReference type="EMBL" id="ASN59806.1"/>
    </source>
</evidence>
<dbReference type="InterPro" id="IPR053162">
    <property type="entry name" value="DnaD"/>
</dbReference>
<name>A0AAC9Y0Q8_LATCU</name>
<evidence type="ECO:0000259" key="3">
    <source>
        <dbReference type="Pfam" id="PF07261"/>
    </source>
</evidence>
<dbReference type="PANTHER" id="PTHR37293">
    <property type="entry name" value="PHAGE REPLICATION PROTEIN-RELATED"/>
    <property type="match status" value="1"/>
</dbReference>
<gene>
    <name evidence="4" type="ORF">CG419_03835</name>
</gene>
<sequence length="319" mass="36463">MAIYRQIHTTIWQDNFVGDVLTEPPEKLFWAYLLTNSQTTQCGVYPFRMRQAQFDTGLTGDEIKSIINKLVQYEKIKYSTKNNEIMIINWLKYNSARSPKVAAVIDKELLSIKTLEFESEVIKKCLELKYPIKTKLPDENTVSIPYGYPIDTISQPEPEPTQNQNITNTATATEPTDENQASAAPDVYTYYQEAFGVLNSFASENLTQWVKDLGSDLVIEAMKRSALDQKGFRYAEGIMRQWAKKNLKTLEDVAADDVRFNNNSRPKRNAGKQEPTPDWAKPGYVAPVEEKTPEQEAKEAAQLKKMMDQVKQGRREQTV</sequence>
<evidence type="ECO:0000256" key="2">
    <source>
        <dbReference type="SAM" id="MobiDB-lite"/>
    </source>
</evidence>
<dbReference type="SUPFAM" id="SSF158499">
    <property type="entry name" value="DnaD domain-like"/>
    <property type="match status" value="1"/>
</dbReference>
<feature type="compositionally biased region" description="Low complexity" evidence="2">
    <location>
        <begin position="161"/>
        <end position="173"/>
    </location>
</feature>
<dbReference type="PANTHER" id="PTHR37293:SF5">
    <property type="entry name" value="DNA REPLICATION PROTEIN"/>
    <property type="match status" value="1"/>
</dbReference>
<dbReference type="EMBL" id="CP022474">
    <property type="protein sequence ID" value="ASN59806.1"/>
    <property type="molecule type" value="Genomic_DNA"/>
</dbReference>
<dbReference type="RefSeq" id="WP_089556516.1">
    <property type="nucleotide sequence ID" value="NZ_CP022474.1"/>
</dbReference>
<feature type="domain" description="DnaB/C C-terminal" evidence="3">
    <location>
        <begin position="189"/>
        <end position="255"/>
    </location>
</feature>